<feature type="compositionally biased region" description="Basic and acidic residues" evidence="1">
    <location>
        <begin position="50"/>
        <end position="67"/>
    </location>
</feature>
<dbReference type="Proteomes" id="UP000237271">
    <property type="component" value="Unassembled WGS sequence"/>
</dbReference>
<accession>A0A2P4X7B7</accession>
<feature type="region of interest" description="Disordered" evidence="1">
    <location>
        <begin position="40"/>
        <end position="122"/>
    </location>
</feature>
<dbReference type="EMBL" id="NCKW01015997">
    <property type="protein sequence ID" value="POM61440.1"/>
    <property type="molecule type" value="Genomic_DNA"/>
</dbReference>
<reference evidence="2 3" key="1">
    <citation type="journal article" date="2017" name="Genome Biol. Evol.">
        <title>Phytophthora megakarya and P. palmivora, closely related causal agents of cacao black pod rot, underwent increases in genome sizes and gene numbers by different mechanisms.</title>
        <authorList>
            <person name="Ali S.S."/>
            <person name="Shao J."/>
            <person name="Lary D.J."/>
            <person name="Kronmiller B."/>
            <person name="Shen D."/>
            <person name="Strem M.D."/>
            <person name="Amoako-Attah I."/>
            <person name="Akrofi A.Y."/>
            <person name="Begoude B.A."/>
            <person name="Ten Hoopen G.M."/>
            <person name="Coulibaly K."/>
            <person name="Kebe B.I."/>
            <person name="Melnick R.L."/>
            <person name="Guiltinan M.J."/>
            <person name="Tyler B.M."/>
            <person name="Meinhardt L.W."/>
            <person name="Bailey B.A."/>
        </authorList>
    </citation>
    <scope>NUCLEOTIDE SEQUENCE [LARGE SCALE GENOMIC DNA]</scope>
    <source>
        <strain evidence="3">sbr112.9</strain>
    </source>
</reference>
<organism evidence="2 3">
    <name type="scientific">Phytophthora palmivora</name>
    <dbReference type="NCBI Taxonomy" id="4796"/>
    <lineage>
        <taxon>Eukaryota</taxon>
        <taxon>Sar</taxon>
        <taxon>Stramenopiles</taxon>
        <taxon>Oomycota</taxon>
        <taxon>Peronosporomycetes</taxon>
        <taxon>Peronosporales</taxon>
        <taxon>Peronosporaceae</taxon>
        <taxon>Phytophthora</taxon>
    </lineage>
</organism>
<feature type="region of interest" description="Disordered" evidence="1">
    <location>
        <begin position="258"/>
        <end position="282"/>
    </location>
</feature>
<evidence type="ECO:0000256" key="1">
    <source>
        <dbReference type="SAM" id="MobiDB-lite"/>
    </source>
</evidence>
<feature type="region of interest" description="Disordered" evidence="1">
    <location>
        <begin position="315"/>
        <end position="395"/>
    </location>
</feature>
<gene>
    <name evidence="2" type="ORF">PHPALM_29542</name>
</gene>
<dbReference type="AlphaFoldDB" id="A0A2P4X7B7"/>
<name>A0A2P4X7B7_9STRA</name>
<proteinExistence type="predicted"/>
<evidence type="ECO:0000313" key="3">
    <source>
        <dbReference type="Proteomes" id="UP000237271"/>
    </source>
</evidence>
<comment type="caution">
    <text evidence="2">The sequence shown here is derived from an EMBL/GenBank/DDBJ whole genome shotgun (WGS) entry which is preliminary data.</text>
</comment>
<sequence length="489" mass="55673">MSPNNDFSRPIGAENFDVWKTHVCAALDGKHHLGYVKKADYDGFSEDESEDRRSDMSDVDVDSKSAEPVDVDSDAVDYEESDDELKPPPGSDEASGDESDTSIKRNDLPEIRPFNRRQVSQERKRVLKNTHVRLIKNLNTSYEIFTLICEKYEGAAFHGDPYFIQHDLMKIKYEEVSDLTEFFLKLENAMKAASKANESVMTEGQKSIYLFHSMPKPWKDDIRIWKGRRKYIPYEDLKQSIEGKVRDIQVQGHYTLLKGTPESTATKNGRARMASGPPAPRTEYDNNVYSYCNRPRHNIRYCRGLQKDLRDGRVKAGTVPPASFAFKGNSKRDHPYRNTKNRNRGRNGGNNNYKKDKHNNVGGSGRNDNPDKSRGYEHRKKRESNSDGDDSSDNRRKIYHQERHETGLIAVATSINPPLSLTAQANVEMDTTWTIDSGCTRHVTHEIQWFSDISASGDPSLSAEKTRSGLKVSDVLSWTSLTPKATRRR</sequence>
<keyword evidence="3" id="KW-1185">Reference proteome</keyword>
<feature type="compositionally biased region" description="Acidic residues" evidence="1">
    <location>
        <begin position="69"/>
        <end position="83"/>
    </location>
</feature>
<feature type="compositionally biased region" description="Basic and acidic residues" evidence="1">
    <location>
        <begin position="101"/>
        <end position="110"/>
    </location>
</feature>
<protein>
    <submittedName>
        <fullName evidence="2">Uncharacterized protein</fullName>
    </submittedName>
</protein>
<evidence type="ECO:0000313" key="2">
    <source>
        <dbReference type="EMBL" id="POM61440.1"/>
    </source>
</evidence>